<organism evidence="1 2">
    <name type="scientific">Acinetobacter pragensis</name>
    <dbReference type="NCBI Taxonomy" id="1806892"/>
    <lineage>
        <taxon>Bacteria</taxon>
        <taxon>Pseudomonadati</taxon>
        <taxon>Pseudomonadota</taxon>
        <taxon>Gammaproteobacteria</taxon>
        <taxon>Moraxellales</taxon>
        <taxon>Moraxellaceae</taxon>
        <taxon>Acinetobacter</taxon>
    </lineage>
</organism>
<keyword evidence="2" id="KW-1185">Reference proteome</keyword>
<sequence>MLCLSAECAVFKRCWIGKYMIDRRAVLQYSDWIVTPTTGHHAESNGDFQHLSAYMDNASRK</sequence>
<dbReference type="EMBL" id="LUAW01000072">
    <property type="protein sequence ID" value="KYQ70393.1"/>
    <property type="molecule type" value="Genomic_DNA"/>
</dbReference>
<dbReference type="AlphaFoldDB" id="A0A151XX45"/>
<protein>
    <submittedName>
        <fullName evidence="1">Uncharacterized protein</fullName>
    </submittedName>
</protein>
<gene>
    <name evidence="1" type="ORF">AZH43_05045</name>
</gene>
<accession>A0A151XX45</accession>
<proteinExistence type="predicted"/>
<evidence type="ECO:0000313" key="2">
    <source>
        <dbReference type="Proteomes" id="UP000076276"/>
    </source>
</evidence>
<reference evidence="1 2" key="1">
    <citation type="submission" date="2016-03" db="EMBL/GenBank/DDBJ databases">
        <title>Acinetobacter genomospecies 28 strain ANC 4149.</title>
        <authorList>
            <person name="Radolfova-Krizova L."/>
            <person name="Nemec A."/>
        </authorList>
    </citation>
    <scope>NUCLEOTIDE SEQUENCE [LARGE SCALE GENOMIC DNA]</scope>
    <source>
        <strain evidence="1 2">ANC 4149</strain>
    </source>
</reference>
<dbReference type="Proteomes" id="UP000076276">
    <property type="component" value="Unassembled WGS sequence"/>
</dbReference>
<comment type="caution">
    <text evidence="1">The sequence shown here is derived from an EMBL/GenBank/DDBJ whole genome shotgun (WGS) entry which is preliminary data.</text>
</comment>
<name>A0A151XX45_9GAMM</name>
<evidence type="ECO:0000313" key="1">
    <source>
        <dbReference type="EMBL" id="KYQ70393.1"/>
    </source>
</evidence>